<dbReference type="EMBL" id="MEUT01000050">
    <property type="protein sequence ID" value="OGC49487.1"/>
    <property type="molecule type" value="Genomic_DNA"/>
</dbReference>
<feature type="domain" description="Starch synthase catalytic" evidence="7">
    <location>
        <begin position="3"/>
        <end position="237"/>
    </location>
</feature>
<organism evidence="8 9">
    <name type="scientific">candidate division WWE3 bacterium RBG_16_37_10</name>
    <dbReference type="NCBI Taxonomy" id="1802610"/>
    <lineage>
        <taxon>Bacteria</taxon>
        <taxon>Katanobacteria</taxon>
    </lineage>
</organism>
<keyword evidence="4 6" id="KW-0808">Transferase</keyword>
<dbReference type="HAMAP" id="MF_00484">
    <property type="entry name" value="Glycogen_synth"/>
    <property type="match status" value="1"/>
</dbReference>
<evidence type="ECO:0000256" key="4">
    <source>
        <dbReference type="ARBA" id="ARBA00022679"/>
    </source>
</evidence>
<sequence length="472" mass="52572">MLKVLIAASEVAPIVKLGGLGDVIGSLPKALEKVGVNADVVVPFFDNTKLEGLSVYKSLDLNVPFGGENNVVEVFKTKLPRSNVDVFLLKNFRYFSKGGKDAFANSLSETEMFTFFDMAVVEYVKSEFNTYDLVHCNDWHTGLVTHLLHDELGLERPATLFTIHNLLYQGKGGVDLIKDVGIYPGEHRLIDWDVSDGDLNLILQGITSSDYINTVSPTYAREIVTQEFGKELSEVIKNREGRLTGILNGIDYSQFPRNYDAGNHAHAKKGYKENVQKELKLEKSGKPVFAFISRLDVNQKGLDLLIKIVPEIVKNGGQFVLLGTGDKAWEEKFAELNEKEDLRGNVSVNVKFDVALANQIYAASDFLLVPSKYEPCGLIQMIGMWYGSLPIVHDVGGLKDSITDGVNGFSFDSYSSGRFLSAVLRAFKVYGTHLMDTMVVNAMKSDFSWDKSALEYKILYEKVVKLHEESFT</sequence>
<evidence type="ECO:0000256" key="5">
    <source>
        <dbReference type="ARBA" id="ARBA00023056"/>
    </source>
</evidence>
<dbReference type="PANTHER" id="PTHR45825:SF11">
    <property type="entry name" value="ALPHA AMYLASE DOMAIN-CONTAINING PROTEIN"/>
    <property type="match status" value="1"/>
</dbReference>
<evidence type="ECO:0000256" key="2">
    <source>
        <dbReference type="ARBA" id="ARBA00010281"/>
    </source>
</evidence>
<dbReference type="GO" id="GO:0005978">
    <property type="term" value="P:glycogen biosynthetic process"/>
    <property type="evidence" value="ECO:0007669"/>
    <property type="project" value="UniProtKB-UniRule"/>
</dbReference>
<evidence type="ECO:0000313" key="9">
    <source>
        <dbReference type="Proteomes" id="UP000177371"/>
    </source>
</evidence>
<keyword evidence="5 6" id="KW-0320">Glycogen biosynthesis</keyword>
<dbReference type="CDD" id="cd03791">
    <property type="entry name" value="GT5_Glycogen_synthase_DULL1-like"/>
    <property type="match status" value="1"/>
</dbReference>
<dbReference type="SUPFAM" id="SSF53756">
    <property type="entry name" value="UDP-Glycosyltransferase/glycogen phosphorylase"/>
    <property type="match status" value="1"/>
</dbReference>
<comment type="catalytic activity">
    <reaction evidence="1 6">
        <text>[(1-&gt;4)-alpha-D-glucosyl](n) + ADP-alpha-D-glucose = [(1-&gt;4)-alpha-D-glucosyl](n+1) + ADP + H(+)</text>
        <dbReference type="Rhea" id="RHEA:18189"/>
        <dbReference type="Rhea" id="RHEA-COMP:9584"/>
        <dbReference type="Rhea" id="RHEA-COMP:9587"/>
        <dbReference type="ChEBI" id="CHEBI:15378"/>
        <dbReference type="ChEBI" id="CHEBI:15444"/>
        <dbReference type="ChEBI" id="CHEBI:57498"/>
        <dbReference type="ChEBI" id="CHEBI:456216"/>
        <dbReference type="EC" id="2.4.1.21"/>
    </reaction>
</comment>
<gene>
    <name evidence="6" type="primary">glgA</name>
    <name evidence="8" type="ORF">A2W32_00615</name>
</gene>
<dbReference type="Pfam" id="PF08323">
    <property type="entry name" value="Glyco_transf_5"/>
    <property type="match status" value="1"/>
</dbReference>
<dbReference type="GO" id="GO:0004373">
    <property type="term" value="F:alpha-1,4-glucan glucosyltransferase (UDP-glucose donor) activity"/>
    <property type="evidence" value="ECO:0007669"/>
    <property type="project" value="InterPro"/>
</dbReference>
<dbReference type="GO" id="GO:0009011">
    <property type="term" value="F:alpha-1,4-glucan glucosyltransferase (ADP-glucose donor) activity"/>
    <property type="evidence" value="ECO:0007669"/>
    <property type="project" value="UniProtKB-UniRule"/>
</dbReference>
<dbReference type="InterPro" id="IPR013534">
    <property type="entry name" value="Starch_synth_cat_dom"/>
</dbReference>
<dbReference type="EC" id="2.4.1.21" evidence="6"/>
<dbReference type="Gene3D" id="3.40.50.2000">
    <property type="entry name" value="Glycogen Phosphorylase B"/>
    <property type="match status" value="2"/>
</dbReference>
<evidence type="ECO:0000256" key="1">
    <source>
        <dbReference type="ARBA" id="ARBA00001478"/>
    </source>
</evidence>
<comment type="function">
    <text evidence="6">Synthesizes alpha-1,4-glucan chains using ADP-glucose.</text>
</comment>
<feature type="binding site" evidence="6">
    <location>
        <position position="16"/>
    </location>
    <ligand>
        <name>ADP-alpha-D-glucose</name>
        <dbReference type="ChEBI" id="CHEBI:57498"/>
    </ligand>
</feature>
<comment type="caution">
    <text evidence="8">The sequence shown here is derived from an EMBL/GenBank/DDBJ whole genome shotgun (WGS) entry which is preliminary data.</text>
</comment>
<evidence type="ECO:0000256" key="3">
    <source>
        <dbReference type="ARBA" id="ARBA00022676"/>
    </source>
</evidence>
<accession>A0A1F4UWZ8</accession>
<protein>
    <recommendedName>
        <fullName evidence="6">Glycogen synthase</fullName>
        <ecNumber evidence="6">2.4.1.21</ecNumber>
    </recommendedName>
    <alternativeName>
        <fullName evidence="6">Starch [bacterial glycogen] synthase</fullName>
    </alternativeName>
</protein>
<dbReference type="AlphaFoldDB" id="A0A1F4UWZ8"/>
<reference evidence="8 9" key="1">
    <citation type="journal article" date="2016" name="Nat. Commun.">
        <title>Thousands of microbial genomes shed light on interconnected biogeochemical processes in an aquifer system.</title>
        <authorList>
            <person name="Anantharaman K."/>
            <person name="Brown C.T."/>
            <person name="Hug L.A."/>
            <person name="Sharon I."/>
            <person name="Castelle C.J."/>
            <person name="Probst A.J."/>
            <person name="Thomas B.C."/>
            <person name="Singh A."/>
            <person name="Wilkins M.J."/>
            <person name="Karaoz U."/>
            <person name="Brodie E.L."/>
            <person name="Williams K.H."/>
            <person name="Hubbard S.S."/>
            <person name="Banfield J.F."/>
        </authorList>
    </citation>
    <scope>NUCLEOTIDE SEQUENCE [LARGE SCALE GENOMIC DNA]</scope>
</reference>
<dbReference type="Pfam" id="PF13692">
    <property type="entry name" value="Glyco_trans_1_4"/>
    <property type="match status" value="1"/>
</dbReference>
<dbReference type="Proteomes" id="UP000177371">
    <property type="component" value="Unassembled WGS sequence"/>
</dbReference>
<dbReference type="PANTHER" id="PTHR45825">
    <property type="entry name" value="GRANULE-BOUND STARCH SYNTHASE 1, CHLOROPLASTIC/AMYLOPLASTIC"/>
    <property type="match status" value="1"/>
</dbReference>
<comment type="pathway">
    <text evidence="6">Glycan biosynthesis; glycogen biosynthesis.</text>
</comment>
<dbReference type="STRING" id="1802610.A2W32_00615"/>
<evidence type="ECO:0000313" key="8">
    <source>
        <dbReference type="EMBL" id="OGC49487.1"/>
    </source>
</evidence>
<proteinExistence type="inferred from homology"/>
<evidence type="ECO:0000256" key="6">
    <source>
        <dbReference type="HAMAP-Rule" id="MF_00484"/>
    </source>
</evidence>
<evidence type="ECO:0000259" key="7">
    <source>
        <dbReference type="Pfam" id="PF08323"/>
    </source>
</evidence>
<keyword evidence="3 6" id="KW-0328">Glycosyltransferase</keyword>
<comment type="similarity">
    <text evidence="2 6">Belongs to the glycosyltransferase 1 family. Bacterial/plant glycogen synthase subfamily.</text>
</comment>
<dbReference type="NCBIfam" id="TIGR02095">
    <property type="entry name" value="glgA"/>
    <property type="match status" value="1"/>
</dbReference>
<name>A0A1F4UWZ8_UNCKA</name>
<dbReference type="UniPathway" id="UPA00164"/>
<dbReference type="InterPro" id="IPR011835">
    <property type="entry name" value="GS/SS"/>
</dbReference>